<feature type="transmembrane region" description="Helical" evidence="10">
    <location>
        <begin position="118"/>
        <end position="139"/>
    </location>
</feature>
<keyword evidence="13" id="KW-1185">Reference proteome</keyword>
<evidence type="ECO:0000256" key="8">
    <source>
        <dbReference type="ARBA" id="ARBA00023136"/>
    </source>
</evidence>
<comment type="caution">
    <text evidence="12">The sequence shown here is derived from an EMBL/GenBank/DDBJ whole genome shotgun (WGS) entry which is preliminary data.</text>
</comment>
<keyword evidence="5" id="KW-0571">Peptide transport</keyword>
<feature type="transmembrane region" description="Helical" evidence="10">
    <location>
        <begin position="204"/>
        <end position="229"/>
    </location>
</feature>
<keyword evidence="7 10" id="KW-1133">Transmembrane helix</keyword>
<feature type="domain" description="ABC transmembrane type-1" evidence="11">
    <location>
        <begin position="83"/>
        <end position="272"/>
    </location>
</feature>
<keyword evidence="2 10" id="KW-0813">Transport</keyword>
<evidence type="ECO:0000256" key="2">
    <source>
        <dbReference type="ARBA" id="ARBA00022448"/>
    </source>
</evidence>
<dbReference type="InterPro" id="IPR035906">
    <property type="entry name" value="MetI-like_sf"/>
</dbReference>
<dbReference type="Pfam" id="PF00528">
    <property type="entry name" value="BPD_transp_1"/>
    <property type="match status" value="1"/>
</dbReference>
<protein>
    <submittedName>
        <fullName evidence="12">ABC transporter permease</fullName>
    </submittedName>
</protein>
<keyword evidence="3" id="KW-1003">Cell membrane</keyword>
<reference evidence="12 13" key="1">
    <citation type="submission" date="2019-06" db="EMBL/GenBank/DDBJ databases">
        <title>Genome sequence of Litorilinea aerophila BAA-2444.</title>
        <authorList>
            <person name="Maclea K.S."/>
            <person name="Maurais E.G."/>
            <person name="Iannazzi L.C."/>
        </authorList>
    </citation>
    <scope>NUCLEOTIDE SEQUENCE [LARGE SCALE GENOMIC DNA]</scope>
    <source>
        <strain evidence="12 13">ATCC BAA-2444</strain>
    </source>
</reference>
<feature type="transmembrane region" description="Helical" evidence="10">
    <location>
        <begin position="249"/>
        <end position="271"/>
    </location>
</feature>
<feature type="transmembrane region" description="Helical" evidence="10">
    <location>
        <begin position="20"/>
        <end position="42"/>
    </location>
</feature>
<dbReference type="Gene3D" id="1.10.3720.10">
    <property type="entry name" value="MetI-like"/>
    <property type="match status" value="1"/>
</dbReference>
<evidence type="ECO:0000256" key="1">
    <source>
        <dbReference type="ARBA" id="ARBA00004651"/>
    </source>
</evidence>
<evidence type="ECO:0000256" key="4">
    <source>
        <dbReference type="ARBA" id="ARBA00022692"/>
    </source>
</evidence>
<dbReference type="GO" id="GO:0015833">
    <property type="term" value="P:peptide transport"/>
    <property type="evidence" value="ECO:0007669"/>
    <property type="project" value="UniProtKB-KW"/>
</dbReference>
<dbReference type="Pfam" id="PF12911">
    <property type="entry name" value="OppC_N"/>
    <property type="match status" value="1"/>
</dbReference>
<dbReference type="InterPro" id="IPR000515">
    <property type="entry name" value="MetI-like"/>
</dbReference>
<evidence type="ECO:0000259" key="11">
    <source>
        <dbReference type="PROSITE" id="PS50928"/>
    </source>
</evidence>
<dbReference type="Proteomes" id="UP000317371">
    <property type="component" value="Unassembled WGS sequence"/>
</dbReference>
<gene>
    <name evidence="12" type="ORF">FKZ61_12930</name>
</gene>
<comment type="subcellular location">
    <subcellularLocation>
        <location evidence="1 10">Cell membrane</location>
        <topology evidence="1 10">Multi-pass membrane protein</topology>
    </subcellularLocation>
</comment>
<evidence type="ECO:0000256" key="6">
    <source>
        <dbReference type="ARBA" id="ARBA00022927"/>
    </source>
</evidence>
<dbReference type="GO" id="GO:0055085">
    <property type="term" value="P:transmembrane transport"/>
    <property type="evidence" value="ECO:0007669"/>
    <property type="project" value="InterPro"/>
</dbReference>
<dbReference type="GO" id="GO:0005886">
    <property type="term" value="C:plasma membrane"/>
    <property type="evidence" value="ECO:0007669"/>
    <property type="project" value="UniProtKB-SubCell"/>
</dbReference>
<proteinExistence type="inferred from homology"/>
<evidence type="ECO:0000256" key="9">
    <source>
        <dbReference type="ARBA" id="ARBA00024202"/>
    </source>
</evidence>
<keyword evidence="6" id="KW-0653">Protein transport</keyword>
<dbReference type="AlphaFoldDB" id="A0A540VEZ5"/>
<dbReference type="PROSITE" id="PS50928">
    <property type="entry name" value="ABC_TM1"/>
    <property type="match status" value="1"/>
</dbReference>
<dbReference type="InterPro" id="IPR025966">
    <property type="entry name" value="OppC_N"/>
</dbReference>
<dbReference type="InParanoid" id="A0A540VEZ5"/>
<feature type="transmembrane region" description="Helical" evidence="10">
    <location>
        <begin position="91"/>
        <end position="111"/>
    </location>
</feature>
<dbReference type="FunCoup" id="A0A540VEZ5">
    <property type="interactions" value="389"/>
</dbReference>
<organism evidence="12 13">
    <name type="scientific">Litorilinea aerophila</name>
    <dbReference type="NCBI Taxonomy" id="1204385"/>
    <lineage>
        <taxon>Bacteria</taxon>
        <taxon>Bacillati</taxon>
        <taxon>Chloroflexota</taxon>
        <taxon>Caldilineae</taxon>
        <taxon>Caldilineales</taxon>
        <taxon>Caldilineaceae</taxon>
        <taxon>Litorilinea</taxon>
    </lineage>
</organism>
<sequence length="285" mass="31078">MGRHRTLWQDAVRRFMRNRLAVFGLVIVVFLLFLAIFADLIAPFPYDKADFSKVRLLPMRDPAHPLGTDEVGRDYLSRLIYGARTSMTVGISIQLIALLIGVPLGGLAGYLGGKVDFVVTRIIEIMTAFPGLLFSILVITLLGGGLWKVIFALSITSWIGIARLTRGQLLSLREKEYVEAARALGVPQRDIIFRHLMPNALSPLLIAVSFGIPTAIFGEAGLSFLGIGVNDPIPSWGKMVGVAGAYVRVSWHMALFPTLAIALTMLGFSFVGDGLRDALDPNQSL</sequence>
<dbReference type="GO" id="GO:0015031">
    <property type="term" value="P:protein transport"/>
    <property type="evidence" value="ECO:0007669"/>
    <property type="project" value="UniProtKB-KW"/>
</dbReference>
<keyword evidence="8 10" id="KW-0472">Membrane</keyword>
<evidence type="ECO:0000256" key="7">
    <source>
        <dbReference type="ARBA" id="ARBA00022989"/>
    </source>
</evidence>
<dbReference type="PANTHER" id="PTHR43386:SF24">
    <property type="entry name" value="OLIGOPEPTIDE TRANSPORT SYSTEM PERMEASE PROTEIN AMID"/>
    <property type="match status" value="1"/>
</dbReference>
<evidence type="ECO:0000256" key="10">
    <source>
        <dbReference type="RuleBase" id="RU363032"/>
    </source>
</evidence>
<dbReference type="InterPro" id="IPR050366">
    <property type="entry name" value="BP-dependent_transpt_permease"/>
</dbReference>
<evidence type="ECO:0000256" key="3">
    <source>
        <dbReference type="ARBA" id="ARBA00022475"/>
    </source>
</evidence>
<dbReference type="EMBL" id="VIGC01000015">
    <property type="protein sequence ID" value="TQE95317.1"/>
    <property type="molecule type" value="Genomic_DNA"/>
</dbReference>
<comment type="similarity">
    <text evidence="9">Belongs to the binding-protein-dependent transport system permease family. OppBC subfamily.</text>
</comment>
<evidence type="ECO:0000313" key="13">
    <source>
        <dbReference type="Proteomes" id="UP000317371"/>
    </source>
</evidence>
<name>A0A540VEZ5_9CHLR</name>
<evidence type="ECO:0000313" key="12">
    <source>
        <dbReference type="EMBL" id="TQE95317.1"/>
    </source>
</evidence>
<dbReference type="CDD" id="cd06261">
    <property type="entry name" value="TM_PBP2"/>
    <property type="match status" value="1"/>
</dbReference>
<evidence type="ECO:0000256" key="5">
    <source>
        <dbReference type="ARBA" id="ARBA00022856"/>
    </source>
</evidence>
<keyword evidence="4 10" id="KW-0812">Transmembrane</keyword>
<dbReference type="OrthoDB" id="9776213at2"/>
<dbReference type="SUPFAM" id="SSF161098">
    <property type="entry name" value="MetI-like"/>
    <property type="match status" value="1"/>
</dbReference>
<dbReference type="PANTHER" id="PTHR43386">
    <property type="entry name" value="OLIGOPEPTIDE TRANSPORT SYSTEM PERMEASE PROTEIN APPC"/>
    <property type="match status" value="1"/>
</dbReference>
<accession>A0A540VEZ5</accession>